<name>A0A6I6HKE8_VARPD</name>
<proteinExistence type="predicted"/>
<reference evidence="2 3" key="1">
    <citation type="submission" date="2019-12" db="EMBL/GenBank/DDBJ databases">
        <title>Hybrid Genome Assemblies of two High G+C Isolates from Undergraduate Microbiology Courses.</title>
        <authorList>
            <person name="Ne Ville C.J."/>
            <person name="Enright D."/>
            <person name="Hernandez I."/>
            <person name="Dodsworth J."/>
            <person name="Orwin P.M."/>
        </authorList>
    </citation>
    <scope>NUCLEOTIDE SEQUENCE [LARGE SCALE GENOMIC DNA]</scope>
    <source>
        <strain evidence="2 3">CSUSB</strain>
    </source>
</reference>
<dbReference type="OrthoDB" id="5298629at2"/>
<dbReference type="InterPro" id="IPR002539">
    <property type="entry name" value="MaoC-like_dom"/>
</dbReference>
<dbReference type="Gene3D" id="3.10.129.10">
    <property type="entry name" value="Hotdog Thioesterase"/>
    <property type="match status" value="1"/>
</dbReference>
<dbReference type="CDD" id="cd03454">
    <property type="entry name" value="YdeM"/>
    <property type="match status" value="1"/>
</dbReference>
<dbReference type="SUPFAM" id="SSF54637">
    <property type="entry name" value="Thioesterase/thiol ester dehydrase-isomerase"/>
    <property type="match status" value="1"/>
</dbReference>
<evidence type="ECO:0000313" key="2">
    <source>
        <dbReference type="EMBL" id="QGW83287.1"/>
    </source>
</evidence>
<dbReference type="InterPro" id="IPR052342">
    <property type="entry name" value="MCH/BMMD"/>
</dbReference>
<feature type="domain" description="MaoC-like" evidence="1">
    <location>
        <begin position="28"/>
        <end position="122"/>
    </location>
</feature>
<dbReference type="PANTHER" id="PTHR43664:SF1">
    <property type="entry name" value="BETA-METHYLMALYL-COA DEHYDRATASE"/>
    <property type="match status" value="1"/>
</dbReference>
<dbReference type="RefSeq" id="WP_157614700.1">
    <property type="nucleotide sequence ID" value="NZ_CP046622.1"/>
</dbReference>
<dbReference type="EMBL" id="CP046622">
    <property type="protein sequence ID" value="QGW83287.1"/>
    <property type="molecule type" value="Genomic_DNA"/>
</dbReference>
<dbReference type="PANTHER" id="PTHR43664">
    <property type="entry name" value="MONOAMINE OXIDASE-RELATED"/>
    <property type="match status" value="1"/>
</dbReference>
<gene>
    <name evidence="2" type="ORF">GOQ09_17645</name>
</gene>
<organism evidence="2 3">
    <name type="scientific">Variovorax paradoxus</name>
    <dbReference type="NCBI Taxonomy" id="34073"/>
    <lineage>
        <taxon>Bacteria</taxon>
        <taxon>Pseudomonadati</taxon>
        <taxon>Pseudomonadota</taxon>
        <taxon>Betaproteobacteria</taxon>
        <taxon>Burkholderiales</taxon>
        <taxon>Comamonadaceae</taxon>
        <taxon>Variovorax</taxon>
    </lineage>
</organism>
<evidence type="ECO:0000313" key="3">
    <source>
        <dbReference type="Proteomes" id="UP000425817"/>
    </source>
</evidence>
<dbReference type="Pfam" id="PF01575">
    <property type="entry name" value="MaoC_dehydratas"/>
    <property type="match status" value="1"/>
</dbReference>
<sequence length="158" mass="16987">MAATPDDTGAKRALYLEDLSVGDRFRSGEHTLDAAQIKAFALQFDPQPFHTDEEAAKNTFFGGLAASGWHTAALTMKLLVESGLPLADGIIGSGGELQWPKPTRPGDVLHVEGEVVEIVPSRSKPGRAMVTMRCRTLNQNGDVLQNFAPKLVVHARPA</sequence>
<protein>
    <submittedName>
        <fullName evidence="2">Dehydratase</fullName>
    </submittedName>
</protein>
<evidence type="ECO:0000259" key="1">
    <source>
        <dbReference type="Pfam" id="PF01575"/>
    </source>
</evidence>
<accession>A0A6I6HKE8</accession>
<dbReference type="AlphaFoldDB" id="A0A6I6HKE8"/>
<dbReference type="Proteomes" id="UP000425817">
    <property type="component" value="Chromosome"/>
</dbReference>
<dbReference type="InterPro" id="IPR029069">
    <property type="entry name" value="HotDog_dom_sf"/>
</dbReference>